<dbReference type="HOGENOM" id="CLU_044348_6_5_7"/>
<name>W4L2D2_ENTF1</name>
<evidence type="ECO:0000313" key="3">
    <source>
        <dbReference type="Proteomes" id="UP000019141"/>
    </source>
</evidence>
<dbReference type="PANTHER" id="PTHR47163:SF2">
    <property type="entry name" value="SI:DKEY-17M8.2"/>
    <property type="match status" value="1"/>
</dbReference>
<evidence type="ECO:0000313" key="2">
    <source>
        <dbReference type="EMBL" id="ETW92248.1"/>
    </source>
</evidence>
<sequence>MVDTSQSPALGVMTIVPDRSAATLLPIMQQHLRSGTTVHSDEWAAYNRVQQLTPVTQHAVVNHSLHFVDPTTGVHTQNVESYWNRVKTKFKRMKGVQKDMLDSYLDEFMWRERHGRTASTALASLYRDISLRYPQ</sequence>
<dbReference type="NCBIfam" id="NF033547">
    <property type="entry name" value="transpos_IS1595"/>
    <property type="match status" value="1"/>
</dbReference>
<dbReference type="InterPro" id="IPR024445">
    <property type="entry name" value="Tnp_ISXO2-like"/>
</dbReference>
<comment type="caution">
    <text evidence="2">The sequence shown here is derived from an EMBL/GenBank/DDBJ whole genome shotgun (WGS) entry which is preliminary data.</text>
</comment>
<organism evidence="2 3">
    <name type="scientific">Entotheonella factor</name>
    <dbReference type="NCBI Taxonomy" id="1429438"/>
    <lineage>
        <taxon>Bacteria</taxon>
        <taxon>Pseudomonadati</taxon>
        <taxon>Nitrospinota/Tectimicrobiota group</taxon>
        <taxon>Candidatus Tectimicrobiota</taxon>
        <taxon>Candidatus Entotheonellia</taxon>
        <taxon>Candidatus Entotheonellales</taxon>
        <taxon>Candidatus Entotheonellaceae</taxon>
        <taxon>Candidatus Entotheonella</taxon>
    </lineage>
</organism>
<dbReference type="InterPro" id="IPR053164">
    <property type="entry name" value="IS1016-like_transposase"/>
</dbReference>
<dbReference type="Proteomes" id="UP000019141">
    <property type="component" value="Unassembled WGS sequence"/>
</dbReference>
<evidence type="ECO:0000259" key="1">
    <source>
        <dbReference type="SMART" id="SM01126"/>
    </source>
</evidence>
<protein>
    <recommendedName>
        <fullName evidence="1">ISXO2-like transposase domain-containing protein</fullName>
    </recommendedName>
</protein>
<feature type="domain" description="ISXO2-like transposase" evidence="1">
    <location>
        <begin position="8"/>
        <end position="113"/>
    </location>
</feature>
<keyword evidence="3" id="KW-1185">Reference proteome</keyword>
<proteinExistence type="predicted"/>
<dbReference type="AlphaFoldDB" id="W4L2D2"/>
<dbReference type="EMBL" id="AZHW01001573">
    <property type="protein sequence ID" value="ETW92248.1"/>
    <property type="molecule type" value="Genomic_DNA"/>
</dbReference>
<dbReference type="PANTHER" id="PTHR47163">
    <property type="entry name" value="DDE_TNP_IS1595 DOMAIN-CONTAINING PROTEIN"/>
    <property type="match status" value="1"/>
</dbReference>
<accession>W4L2D2</accession>
<gene>
    <name evidence="2" type="ORF">ETSY1_44485</name>
</gene>
<reference evidence="2 3" key="1">
    <citation type="journal article" date="2014" name="Nature">
        <title>An environmental bacterial taxon with a large and distinct metabolic repertoire.</title>
        <authorList>
            <person name="Wilson M.C."/>
            <person name="Mori T."/>
            <person name="Ruckert C."/>
            <person name="Uria A.R."/>
            <person name="Helf M.J."/>
            <person name="Takada K."/>
            <person name="Gernert C."/>
            <person name="Steffens U.A."/>
            <person name="Heycke N."/>
            <person name="Schmitt S."/>
            <person name="Rinke C."/>
            <person name="Helfrich E.J."/>
            <person name="Brachmann A.O."/>
            <person name="Gurgui C."/>
            <person name="Wakimoto T."/>
            <person name="Kracht M."/>
            <person name="Crusemann M."/>
            <person name="Hentschel U."/>
            <person name="Abe I."/>
            <person name="Matsunaga S."/>
            <person name="Kalinowski J."/>
            <person name="Takeyama H."/>
            <person name="Piel J."/>
        </authorList>
    </citation>
    <scope>NUCLEOTIDE SEQUENCE [LARGE SCALE GENOMIC DNA]</scope>
    <source>
        <strain evidence="3">TSY1</strain>
    </source>
</reference>
<dbReference type="SMART" id="SM01126">
    <property type="entry name" value="DDE_Tnp_IS1595"/>
    <property type="match status" value="1"/>
</dbReference>
<dbReference type="Pfam" id="PF12762">
    <property type="entry name" value="DDE_Tnp_IS1595"/>
    <property type="match status" value="1"/>
</dbReference>